<organism evidence="7 8">
    <name type="scientific">Pocillopora damicornis</name>
    <name type="common">Cauliflower coral</name>
    <name type="synonym">Millepora damicornis</name>
    <dbReference type="NCBI Taxonomy" id="46731"/>
    <lineage>
        <taxon>Eukaryota</taxon>
        <taxon>Metazoa</taxon>
        <taxon>Cnidaria</taxon>
        <taxon>Anthozoa</taxon>
        <taxon>Hexacorallia</taxon>
        <taxon>Scleractinia</taxon>
        <taxon>Astrocoeniina</taxon>
        <taxon>Pocilloporidae</taxon>
        <taxon>Pocillopora</taxon>
    </lineage>
</organism>
<protein>
    <recommendedName>
        <fullName evidence="6">EGF-like domain-containing protein</fullName>
    </recommendedName>
</protein>
<dbReference type="AlphaFoldDB" id="A0A3M6U996"/>
<accession>A0A3M6U996</accession>
<evidence type="ECO:0000256" key="3">
    <source>
        <dbReference type="ARBA" id="ARBA00022737"/>
    </source>
</evidence>
<dbReference type="CDD" id="cd00054">
    <property type="entry name" value="EGF_CA"/>
    <property type="match status" value="1"/>
</dbReference>
<dbReference type="Pfam" id="PF12947">
    <property type="entry name" value="EGF_3"/>
    <property type="match status" value="1"/>
</dbReference>
<dbReference type="STRING" id="46731.A0A3M6U996"/>
<keyword evidence="4" id="KW-1015">Disulfide bond</keyword>
<dbReference type="InterPro" id="IPR000152">
    <property type="entry name" value="EGF-type_Asp/Asn_hydroxyl_site"/>
</dbReference>
<dbReference type="PROSITE" id="PS00010">
    <property type="entry name" value="ASX_HYDROXYL"/>
    <property type="match status" value="1"/>
</dbReference>
<dbReference type="EMBL" id="RCHS01002011">
    <property type="protein sequence ID" value="RMX50109.1"/>
    <property type="molecule type" value="Genomic_DNA"/>
</dbReference>
<reference evidence="7 8" key="1">
    <citation type="journal article" date="2018" name="Sci. Rep.">
        <title>Comparative analysis of the Pocillopora damicornis genome highlights role of immune system in coral evolution.</title>
        <authorList>
            <person name="Cunning R."/>
            <person name="Bay R.A."/>
            <person name="Gillette P."/>
            <person name="Baker A.C."/>
            <person name="Traylor-Knowles N."/>
        </authorList>
    </citation>
    <scope>NUCLEOTIDE SEQUENCE [LARGE SCALE GENOMIC DNA]</scope>
    <source>
        <strain evidence="7">RSMAS</strain>
        <tissue evidence="7">Whole animal</tissue>
    </source>
</reference>
<keyword evidence="2" id="KW-0732">Signal</keyword>
<dbReference type="InterPro" id="IPR000742">
    <property type="entry name" value="EGF"/>
</dbReference>
<dbReference type="Gene3D" id="2.10.25.10">
    <property type="entry name" value="Laminin"/>
    <property type="match status" value="1"/>
</dbReference>
<dbReference type="SMART" id="SM00179">
    <property type="entry name" value="EGF_CA"/>
    <property type="match status" value="1"/>
</dbReference>
<dbReference type="PROSITE" id="PS01187">
    <property type="entry name" value="EGF_CA"/>
    <property type="match status" value="1"/>
</dbReference>
<proteinExistence type="predicted"/>
<comment type="caution">
    <text evidence="7">The sequence shown here is derived from an EMBL/GenBank/DDBJ whole genome shotgun (WGS) entry which is preliminary data.</text>
</comment>
<dbReference type="Proteomes" id="UP000275408">
    <property type="component" value="Unassembled WGS sequence"/>
</dbReference>
<evidence type="ECO:0000256" key="2">
    <source>
        <dbReference type="ARBA" id="ARBA00022729"/>
    </source>
</evidence>
<keyword evidence="3" id="KW-0677">Repeat</keyword>
<evidence type="ECO:0000256" key="4">
    <source>
        <dbReference type="ARBA" id="ARBA00023157"/>
    </source>
</evidence>
<comment type="caution">
    <text evidence="5">Lacks conserved residue(s) required for the propagation of feature annotation.</text>
</comment>
<feature type="domain" description="EGF-like" evidence="6">
    <location>
        <begin position="5"/>
        <end position="45"/>
    </location>
</feature>
<dbReference type="InterPro" id="IPR024731">
    <property type="entry name" value="NELL2-like_EGF"/>
</dbReference>
<dbReference type="PROSITE" id="PS01186">
    <property type="entry name" value="EGF_2"/>
    <property type="match status" value="1"/>
</dbReference>
<dbReference type="SMART" id="SM00181">
    <property type="entry name" value="EGF"/>
    <property type="match status" value="1"/>
</dbReference>
<dbReference type="InterPro" id="IPR001881">
    <property type="entry name" value="EGF-like_Ca-bd_dom"/>
</dbReference>
<keyword evidence="8" id="KW-1185">Reference proteome</keyword>
<evidence type="ECO:0000256" key="5">
    <source>
        <dbReference type="PROSITE-ProRule" id="PRU00076"/>
    </source>
</evidence>
<dbReference type="SUPFAM" id="SSF57196">
    <property type="entry name" value="EGF/Laminin"/>
    <property type="match status" value="1"/>
</dbReference>
<evidence type="ECO:0000259" key="6">
    <source>
        <dbReference type="PROSITE" id="PS50026"/>
    </source>
</evidence>
<dbReference type="InterPro" id="IPR052235">
    <property type="entry name" value="Nephronectin_domain"/>
</dbReference>
<keyword evidence="1 5" id="KW-0245">EGF-like domain</keyword>
<evidence type="ECO:0000313" key="8">
    <source>
        <dbReference type="Proteomes" id="UP000275408"/>
    </source>
</evidence>
<evidence type="ECO:0000313" key="7">
    <source>
        <dbReference type="EMBL" id="RMX50109.1"/>
    </source>
</evidence>
<evidence type="ECO:0000256" key="1">
    <source>
        <dbReference type="ARBA" id="ARBA00022536"/>
    </source>
</evidence>
<dbReference type="PANTHER" id="PTHR24050:SF28">
    <property type="entry name" value="UROMODULIN-LIKE"/>
    <property type="match status" value="1"/>
</dbReference>
<dbReference type="InterPro" id="IPR018097">
    <property type="entry name" value="EGF_Ca-bd_CS"/>
</dbReference>
<dbReference type="FunFam" id="2.10.25.10:FF:000038">
    <property type="entry name" value="Fibrillin 2"/>
    <property type="match status" value="1"/>
</dbReference>
<gene>
    <name evidence="7" type="ORF">pdam_00002948</name>
</gene>
<sequence>MNKEDVDECNLGENKCDSNAECINTCGSYDCKCKEGFIGDGLTCTVVYSSLHGFIWNLHNDQLPVGIHNSLVQCFQLSLSAINATGTET</sequence>
<dbReference type="GO" id="GO:0005509">
    <property type="term" value="F:calcium ion binding"/>
    <property type="evidence" value="ECO:0007669"/>
    <property type="project" value="InterPro"/>
</dbReference>
<name>A0A3M6U996_POCDA</name>
<dbReference type="PANTHER" id="PTHR24050">
    <property type="entry name" value="PA14 DOMAIN-CONTAINING PROTEIN"/>
    <property type="match status" value="1"/>
</dbReference>
<dbReference type="PROSITE" id="PS50026">
    <property type="entry name" value="EGF_3"/>
    <property type="match status" value="1"/>
</dbReference>